<keyword evidence="3" id="KW-1185">Reference proteome</keyword>
<reference evidence="2" key="3">
    <citation type="submission" date="2025-09" db="UniProtKB">
        <authorList>
            <consortium name="Ensembl"/>
        </authorList>
    </citation>
    <scope>IDENTIFICATION</scope>
</reference>
<organism evidence="2 3">
    <name type="scientific">Phocoena sinus</name>
    <name type="common">Vaquita</name>
    <dbReference type="NCBI Taxonomy" id="42100"/>
    <lineage>
        <taxon>Eukaryota</taxon>
        <taxon>Metazoa</taxon>
        <taxon>Chordata</taxon>
        <taxon>Craniata</taxon>
        <taxon>Vertebrata</taxon>
        <taxon>Euteleostomi</taxon>
        <taxon>Mammalia</taxon>
        <taxon>Eutheria</taxon>
        <taxon>Laurasiatheria</taxon>
        <taxon>Artiodactyla</taxon>
        <taxon>Whippomorpha</taxon>
        <taxon>Cetacea</taxon>
        <taxon>Odontoceti</taxon>
        <taxon>Phocoenidae</taxon>
        <taxon>Phocoena</taxon>
    </lineage>
</organism>
<accession>A0A8C9B582</accession>
<dbReference type="AlphaFoldDB" id="A0A8C9B582"/>
<evidence type="ECO:0000313" key="2">
    <source>
        <dbReference type="Ensembl" id="ENSPSNP00000001772.1"/>
    </source>
</evidence>
<evidence type="ECO:0000256" key="1">
    <source>
        <dbReference type="SAM" id="MobiDB-lite"/>
    </source>
</evidence>
<evidence type="ECO:0000313" key="3">
    <source>
        <dbReference type="Proteomes" id="UP000694554"/>
    </source>
</evidence>
<protein>
    <submittedName>
        <fullName evidence="2">Glucosidase alpha, neutral C</fullName>
    </submittedName>
</protein>
<dbReference type="GeneTree" id="ENSGT00940000159230"/>
<name>A0A8C9B582_PHOSS</name>
<dbReference type="Ensembl" id="ENSPSNT00000002075.1">
    <property type="protein sequence ID" value="ENSPSNP00000001772.1"/>
    <property type="gene ID" value="ENSPSNG00000001394.1"/>
</dbReference>
<proteinExistence type="predicted"/>
<gene>
    <name evidence="2" type="primary">GANC</name>
</gene>
<feature type="region of interest" description="Disordered" evidence="1">
    <location>
        <begin position="83"/>
        <end position="113"/>
    </location>
</feature>
<sequence>MDAAEKISVEDEAVDKKIFKDCSKIAFYRRQKQRLSKKSTYRALLDSVTEGKESTRFQIINEAAKVRCQNQSPPAMDAFKGKEATVQEDPQELSARQHMAQKGAEEPDKQGQVIQDVSNVAPKTENSEDPLEQTQCSACLQVFTGDNTSGSFSKDAGISLSTSMKLSLASSSKNGTWPNQPPPQQMRNNYYLLTRTVSTEMARNRQLIGELAKQSEAYLDRLIVLGEHANAQRELASVLHRESVLAINQLATTMEGAISALQQFNELDHSLNPGRS</sequence>
<reference evidence="2" key="1">
    <citation type="submission" date="2019-08" db="EMBL/GenBank/DDBJ databases">
        <title>Phocoena sinus (Vaquita) genome, mPhoSin1, primary haplotype.</title>
        <authorList>
            <person name="Morin P."/>
            <person name="Mountcastle J."/>
            <person name="Fungtammasan C."/>
            <person name="Rhie A."/>
            <person name="Rojas-Bracho L."/>
            <person name="Smith C.R."/>
            <person name="Taylor B.L."/>
            <person name="Gulland F.M.D."/>
            <person name="Musser W."/>
            <person name="Houck M."/>
            <person name="Haase B."/>
            <person name="Paez S."/>
            <person name="Howe K."/>
            <person name="Torrance J."/>
            <person name="Formenti G."/>
            <person name="Phillippy A."/>
            <person name="Ryder O."/>
            <person name="Jarvis E.D."/>
            <person name="Fedrigo O."/>
        </authorList>
    </citation>
    <scope>NUCLEOTIDE SEQUENCE [LARGE SCALE GENOMIC DNA]</scope>
</reference>
<dbReference type="Proteomes" id="UP000694554">
    <property type="component" value="Chromosome 2"/>
</dbReference>
<reference evidence="2" key="2">
    <citation type="submission" date="2025-08" db="UniProtKB">
        <authorList>
            <consortium name="Ensembl"/>
        </authorList>
    </citation>
    <scope>IDENTIFICATION</scope>
</reference>